<dbReference type="Pfam" id="PF00128">
    <property type="entry name" value="Alpha-amylase"/>
    <property type="match status" value="2"/>
</dbReference>
<keyword evidence="1 4" id="KW-0378">Hydrolase</keyword>
<dbReference type="EC" id="3.2.1.54" evidence="4"/>
<evidence type="ECO:0000259" key="3">
    <source>
        <dbReference type="SMART" id="SM00642"/>
    </source>
</evidence>
<sequence length="396" mass="44193">MLDHAIFWHVYPLGATGAPVRDWSEADEGHRLPRLIGWLDYLVELGCNGLLLAPVFASSTHGYDTLDHYRIDPRLGDDEDFDQLMAACRQRGIRVLLDGVFNHVGARHPMVDGGGPVMRGDDGRPVSWEGHGDLVELDHSDPRTEDLVVDVMNHWLDRGISGWRLDVAYSVPTWFWAKVVGRVREKHPEAVFLGEIIHGDYVGLIRDGHLDTVTQYELWKAIWSSIRDVNFWELAHALKRHDEFMAAGPMQTFVGNHDVDRIGSTVGDAGSALATVLLFTLPGIPSVYYGDEQAFRGVKGTGFSADDAVRPALPDDPAELSPLGQEMFRLHRDLISLRRRHSWLGGGHVEVVATENEAIHYIVTAEGHRLDVHLTLEPAVGAELVFDDGETFSLRR</sequence>
<keyword evidence="5" id="KW-1185">Reference proteome</keyword>
<reference evidence="4 5" key="1">
    <citation type="journal article" date="2021" name="Int. J. Syst. Evol. Microbiol.">
        <title>Classification of three corynebacterial strains isolated from a small paddock in North Rhine-Westphalia: proposal of &lt;i&gt;Corynebacterium kalinowskii&lt;/i&gt; sp. nov., &lt;i&gt;Corynebacterium comes&lt;/i&gt; sp. nov. and &lt;i&gt;Corynebacterium occultum&lt;/i&gt; sp. nov.</title>
        <authorList>
            <person name="Schaffert L."/>
            <person name="Ruwe M."/>
            <person name="Milse J."/>
            <person name="Hanuschka K."/>
            <person name="Ortseifen V."/>
            <person name="Droste J."/>
            <person name="Brandt D."/>
            <person name="Schl L."/>
            <person name="Kutter Y."/>
            <person name="Vinke S."/>
            <person name="Vieh P."/>
            <person name="Jacob L."/>
            <person name="L N.C."/>
            <person name="Schulte-Berndt E."/>
            <person name="Hain C."/>
            <person name="Linder M."/>
            <person name="Schmidt P."/>
            <person name="Wollenschl L."/>
            <person name="Luttermann T."/>
            <person name="Thieme E."/>
            <person name="Hassa J."/>
            <person name="Haak M."/>
            <person name="Wittchen M."/>
            <person name="Mentz A."/>
            <person name="Persicke M."/>
            <person name="Busche T."/>
            <person name="R C."/>
        </authorList>
    </citation>
    <scope>NUCLEOTIDE SEQUENCE [LARGE SCALE GENOMIC DNA]</scope>
    <source>
        <strain evidence="4 5">2019</strain>
    </source>
</reference>
<dbReference type="CDD" id="cd11354">
    <property type="entry name" value="AmyAc_bac_CMD_like"/>
    <property type="match status" value="1"/>
</dbReference>
<protein>
    <submittedName>
        <fullName evidence="4">Cyclomaltodextrinase</fullName>
        <ecNumber evidence="4">3.2.1.54</ecNumber>
    </submittedName>
</protein>
<keyword evidence="2 4" id="KW-0326">Glycosidase</keyword>
<evidence type="ECO:0000313" key="5">
    <source>
        <dbReference type="Proteomes" id="UP000425178"/>
    </source>
</evidence>
<name>A0A6B8W304_9CORY</name>
<dbReference type="PANTHER" id="PTHR10357:SF210">
    <property type="entry name" value="MALTODEXTRIN GLUCOSIDASE"/>
    <property type="match status" value="1"/>
</dbReference>
<dbReference type="GO" id="GO:0047798">
    <property type="term" value="F:cyclomaltodextrinase activity"/>
    <property type="evidence" value="ECO:0007669"/>
    <property type="project" value="UniProtKB-EC"/>
</dbReference>
<dbReference type="Proteomes" id="UP000425178">
    <property type="component" value="Chromosome"/>
</dbReference>
<dbReference type="GO" id="GO:0005975">
    <property type="term" value="P:carbohydrate metabolic process"/>
    <property type="evidence" value="ECO:0007669"/>
    <property type="project" value="InterPro"/>
</dbReference>
<dbReference type="SUPFAM" id="SSF51445">
    <property type="entry name" value="(Trans)glycosidases"/>
    <property type="match status" value="1"/>
</dbReference>
<dbReference type="AlphaFoldDB" id="A0A6B8W304"/>
<dbReference type="GO" id="GO:0016853">
    <property type="term" value="F:isomerase activity"/>
    <property type="evidence" value="ECO:0007669"/>
    <property type="project" value="UniProtKB-KW"/>
</dbReference>
<dbReference type="EMBL" id="CP046453">
    <property type="protein sequence ID" value="QGU04130.1"/>
    <property type="molecule type" value="Genomic_DNA"/>
</dbReference>
<proteinExistence type="predicted"/>
<dbReference type="RefSeq" id="WP_156227286.1">
    <property type="nucleotide sequence ID" value="NZ_CP046453.1"/>
</dbReference>
<evidence type="ECO:0000256" key="1">
    <source>
        <dbReference type="ARBA" id="ARBA00022801"/>
    </source>
</evidence>
<dbReference type="InterPro" id="IPR006047">
    <property type="entry name" value="GH13_cat_dom"/>
</dbReference>
<gene>
    <name evidence="4" type="ORF">CETAM_04295</name>
</gene>
<evidence type="ECO:0000313" key="4">
    <source>
        <dbReference type="EMBL" id="QGU04130.1"/>
    </source>
</evidence>
<dbReference type="Gene3D" id="3.20.20.80">
    <property type="entry name" value="Glycosidases"/>
    <property type="match status" value="2"/>
</dbReference>
<organism evidence="4 5">
    <name type="scientific">Corynebacterium comes</name>
    <dbReference type="NCBI Taxonomy" id="2675218"/>
    <lineage>
        <taxon>Bacteria</taxon>
        <taxon>Bacillati</taxon>
        <taxon>Actinomycetota</taxon>
        <taxon>Actinomycetes</taxon>
        <taxon>Mycobacteriales</taxon>
        <taxon>Corynebacteriaceae</taxon>
        <taxon>Corynebacterium</taxon>
    </lineage>
</organism>
<feature type="domain" description="Glycosyl hydrolase family 13 catalytic" evidence="3">
    <location>
        <begin position="5"/>
        <end position="338"/>
    </location>
</feature>
<evidence type="ECO:0000256" key="2">
    <source>
        <dbReference type="ARBA" id="ARBA00023295"/>
    </source>
</evidence>
<dbReference type="SMART" id="SM00642">
    <property type="entry name" value="Aamy"/>
    <property type="match status" value="1"/>
</dbReference>
<dbReference type="InterPro" id="IPR017853">
    <property type="entry name" value="GH"/>
</dbReference>
<dbReference type="KEGG" id="ccoe:CETAM_04295"/>
<dbReference type="PANTHER" id="PTHR10357">
    <property type="entry name" value="ALPHA-AMYLASE FAMILY MEMBER"/>
    <property type="match status" value="1"/>
</dbReference>
<accession>A0A6B8W304</accession>